<organism evidence="3 4">
    <name type="scientific">Tepidicella xavieri</name>
    <dbReference type="NCBI Taxonomy" id="360241"/>
    <lineage>
        <taxon>Bacteria</taxon>
        <taxon>Pseudomonadati</taxon>
        <taxon>Pseudomonadota</taxon>
        <taxon>Betaproteobacteria</taxon>
        <taxon>Burkholderiales</taxon>
        <taxon>Tepidicella</taxon>
    </lineage>
</organism>
<dbReference type="GO" id="GO:0016740">
    <property type="term" value="F:transferase activity"/>
    <property type="evidence" value="ECO:0007669"/>
    <property type="project" value="UniProtKB-KW"/>
</dbReference>
<dbReference type="InterPro" id="IPR003607">
    <property type="entry name" value="HD/PDEase_dom"/>
</dbReference>
<evidence type="ECO:0000259" key="2">
    <source>
        <dbReference type="PROSITE" id="PS51832"/>
    </source>
</evidence>
<gene>
    <name evidence="3" type="ORF">DFR43_10193</name>
</gene>
<dbReference type="AlphaFoldDB" id="A0A4R6UFZ2"/>
<dbReference type="PANTHER" id="PTHR43155:SF2">
    <property type="entry name" value="CYCLIC DI-GMP PHOSPHODIESTERASE PA4108"/>
    <property type="match status" value="1"/>
</dbReference>
<feature type="compositionally biased region" description="Low complexity" evidence="1">
    <location>
        <begin position="94"/>
        <end position="103"/>
    </location>
</feature>
<evidence type="ECO:0000313" key="3">
    <source>
        <dbReference type="EMBL" id="TDQ45192.1"/>
    </source>
</evidence>
<dbReference type="CDD" id="cd00077">
    <property type="entry name" value="HDc"/>
    <property type="match status" value="1"/>
</dbReference>
<dbReference type="EMBL" id="SNYL01000001">
    <property type="protein sequence ID" value="TDQ45192.1"/>
    <property type="molecule type" value="Genomic_DNA"/>
</dbReference>
<feature type="region of interest" description="Disordered" evidence="1">
    <location>
        <begin position="56"/>
        <end position="103"/>
    </location>
</feature>
<dbReference type="Proteomes" id="UP000295510">
    <property type="component" value="Unassembled WGS sequence"/>
</dbReference>
<dbReference type="PANTHER" id="PTHR43155">
    <property type="entry name" value="CYCLIC DI-GMP PHOSPHODIESTERASE PA4108-RELATED"/>
    <property type="match status" value="1"/>
</dbReference>
<dbReference type="RefSeq" id="WP_133595399.1">
    <property type="nucleotide sequence ID" value="NZ_SNYL01000001.1"/>
</dbReference>
<sequence length="434" mass="47261">MSDADRPLIAVAELRVGLYIHLDLGWMDHPFARNSFKISSVEQIHTLRSLGLTHVRYSPERSDPPPDQPAPQATPSTASPPGPQAVSSEPPQPAGDGAAANHQAALSAQRLALQQCERQYADSSRAVKAVLDQFASAPEAAAEACSRLVQGMVSQIACKEDSALRLLAEGHGDRSTLHAMNVAVLSLLLGRAMGLPAEDLQTLGMAAVLHDIGKIELPDRVRFRDDTFTSAHFKLYQEHVTHSVAWGRRMGLSAPVLLAIAQHHEAADGTGFPKGLGEAQWSPAGRILALINRYDGLCNPPNPLKALTPHEALALIFATMKPRFERQTLNAFIRMMGVYPPGSVVQLTDERYALVVSVNSARPLKPRVLVYDRQVSSEDALLLDLQQHDDLGIQRSLRIDQLPRAALAYLSPRQRICYYFERAAEAAPSQEAGS</sequence>
<reference evidence="3 4" key="1">
    <citation type="submission" date="2019-03" db="EMBL/GenBank/DDBJ databases">
        <title>Genomic Encyclopedia of Type Strains, Phase IV (KMG-IV): sequencing the most valuable type-strain genomes for metagenomic binning, comparative biology and taxonomic classification.</title>
        <authorList>
            <person name="Goeker M."/>
        </authorList>
    </citation>
    <scope>NUCLEOTIDE SEQUENCE [LARGE SCALE GENOMIC DNA]</scope>
    <source>
        <strain evidence="3 4">DSM 19605</strain>
    </source>
</reference>
<keyword evidence="4" id="KW-1185">Reference proteome</keyword>
<dbReference type="PROSITE" id="PS51832">
    <property type="entry name" value="HD_GYP"/>
    <property type="match status" value="1"/>
</dbReference>
<keyword evidence="3" id="KW-0808">Transferase</keyword>
<dbReference type="Pfam" id="PF13487">
    <property type="entry name" value="HD_5"/>
    <property type="match status" value="1"/>
</dbReference>
<dbReference type="NCBIfam" id="TIGR00277">
    <property type="entry name" value="HDIG"/>
    <property type="match status" value="1"/>
</dbReference>
<dbReference type="Pfam" id="PF11871">
    <property type="entry name" value="DUF3391"/>
    <property type="match status" value="1"/>
</dbReference>
<protein>
    <submittedName>
        <fullName evidence="3">Putative nucleotidyltransferase with HDIG domain</fullName>
    </submittedName>
</protein>
<name>A0A4R6UFZ2_9BURK</name>
<feature type="domain" description="HD-GYP" evidence="2">
    <location>
        <begin position="153"/>
        <end position="348"/>
    </location>
</feature>
<dbReference type="SUPFAM" id="SSF109604">
    <property type="entry name" value="HD-domain/PDEase-like"/>
    <property type="match status" value="1"/>
</dbReference>
<accession>A0A4R6UFZ2</accession>
<dbReference type="InterPro" id="IPR037522">
    <property type="entry name" value="HD_GYP_dom"/>
</dbReference>
<evidence type="ECO:0000256" key="1">
    <source>
        <dbReference type="SAM" id="MobiDB-lite"/>
    </source>
</evidence>
<proteinExistence type="predicted"/>
<dbReference type="OrthoDB" id="9774747at2"/>
<dbReference type="InterPro" id="IPR006675">
    <property type="entry name" value="HDIG_dom"/>
</dbReference>
<dbReference type="InterPro" id="IPR021812">
    <property type="entry name" value="DUF3391"/>
</dbReference>
<comment type="caution">
    <text evidence="3">The sequence shown here is derived from an EMBL/GenBank/DDBJ whole genome shotgun (WGS) entry which is preliminary data.</text>
</comment>
<dbReference type="Gene3D" id="1.10.3210.10">
    <property type="entry name" value="Hypothetical protein af1432"/>
    <property type="match status" value="1"/>
</dbReference>
<dbReference type="GO" id="GO:0008081">
    <property type="term" value="F:phosphoric diester hydrolase activity"/>
    <property type="evidence" value="ECO:0007669"/>
    <property type="project" value="UniProtKB-ARBA"/>
</dbReference>
<evidence type="ECO:0000313" key="4">
    <source>
        <dbReference type="Proteomes" id="UP000295510"/>
    </source>
</evidence>